<dbReference type="NCBIfam" id="TIGR00017">
    <property type="entry name" value="cmk"/>
    <property type="match status" value="1"/>
</dbReference>
<dbReference type="InterPro" id="IPR027417">
    <property type="entry name" value="P-loop_NTPase"/>
</dbReference>
<dbReference type="SUPFAM" id="SSF52540">
    <property type="entry name" value="P-loop containing nucleoside triphosphate hydrolases"/>
    <property type="match status" value="1"/>
</dbReference>
<comment type="caution">
    <text evidence="12">The sequence shown here is derived from an EMBL/GenBank/DDBJ whole genome shotgun (WGS) entry which is preliminary data.</text>
</comment>
<dbReference type="EC" id="2.7.4.25" evidence="10"/>
<dbReference type="GO" id="GO:0036430">
    <property type="term" value="F:CMP kinase activity"/>
    <property type="evidence" value="ECO:0007669"/>
    <property type="project" value="RHEA"/>
</dbReference>
<dbReference type="OrthoDB" id="9807434at2"/>
<evidence type="ECO:0000256" key="2">
    <source>
        <dbReference type="ARBA" id="ARBA00009427"/>
    </source>
</evidence>
<comment type="similarity">
    <text evidence="2 10">Belongs to the cytidylate kinase family. Type 1 subfamily.</text>
</comment>
<dbReference type="RefSeq" id="WP_142903295.1">
    <property type="nucleotide sequence ID" value="NZ_ML660089.1"/>
</dbReference>
<evidence type="ECO:0000256" key="1">
    <source>
        <dbReference type="ARBA" id="ARBA00004496"/>
    </source>
</evidence>
<evidence type="ECO:0000256" key="4">
    <source>
        <dbReference type="ARBA" id="ARBA00022679"/>
    </source>
</evidence>
<gene>
    <name evidence="10" type="primary">cmk</name>
    <name evidence="12" type="ORF">FKG94_06035</name>
</gene>
<dbReference type="InterPro" id="IPR003136">
    <property type="entry name" value="Cytidylate_kin"/>
</dbReference>
<evidence type="ECO:0000256" key="3">
    <source>
        <dbReference type="ARBA" id="ARBA00022490"/>
    </source>
</evidence>
<sequence>MSFPVITIDGPSGSGKGTISQLVAQKLGYHFLDSGALYRVTGVAAKFHGVAMDDEPALAQIAANLDVRFETGADAGVKIILEGADVTREVRSEEGGMNASRVGALPTVRQALLARQRAFAVQPGLVADGRDMGTVVFPDAPVKVFLTASARERAQRRYKQLLEKGESVSFDDILADIEARDERDSSRAAAPLKPAQDALLLDSTGMSIDDVFNAVMRAFEDRVIP</sequence>
<evidence type="ECO:0000256" key="9">
    <source>
        <dbReference type="ARBA" id="ARBA00048478"/>
    </source>
</evidence>
<dbReference type="PANTHER" id="PTHR21299">
    <property type="entry name" value="CYTIDYLATE KINASE/PANTOATE-BETA-ALANINE LIGASE"/>
    <property type="match status" value="1"/>
</dbReference>
<keyword evidence="7 10" id="KW-0067">ATP-binding</keyword>
<comment type="catalytic activity">
    <reaction evidence="9 10">
        <text>CMP + ATP = CDP + ADP</text>
        <dbReference type="Rhea" id="RHEA:11600"/>
        <dbReference type="ChEBI" id="CHEBI:30616"/>
        <dbReference type="ChEBI" id="CHEBI:58069"/>
        <dbReference type="ChEBI" id="CHEBI:60377"/>
        <dbReference type="ChEBI" id="CHEBI:456216"/>
        <dbReference type="EC" id="2.7.4.25"/>
    </reaction>
</comment>
<organism evidence="12 13">
    <name type="scientific">Exilibacterium tricleocarpae</name>
    <dbReference type="NCBI Taxonomy" id="2591008"/>
    <lineage>
        <taxon>Bacteria</taxon>
        <taxon>Pseudomonadati</taxon>
        <taxon>Pseudomonadota</taxon>
        <taxon>Gammaproteobacteria</taxon>
        <taxon>Cellvibrionales</taxon>
        <taxon>Cellvibrionaceae</taxon>
        <taxon>Exilibacterium</taxon>
    </lineage>
</organism>
<evidence type="ECO:0000256" key="7">
    <source>
        <dbReference type="ARBA" id="ARBA00022840"/>
    </source>
</evidence>
<proteinExistence type="inferred from homology"/>
<dbReference type="InterPro" id="IPR011994">
    <property type="entry name" value="Cytidylate_kinase_dom"/>
</dbReference>
<dbReference type="GO" id="GO:0006220">
    <property type="term" value="P:pyrimidine nucleotide metabolic process"/>
    <property type="evidence" value="ECO:0007669"/>
    <property type="project" value="UniProtKB-UniRule"/>
</dbReference>
<dbReference type="GO" id="GO:0005829">
    <property type="term" value="C:cytosol"/>
    <property type="evidence" value="ECO:0007669"/>
    <property type="project" value="TreeGrafter"/>
</dbReference>
<evidence type="ECO:0000256" key="8">
    <source>
        <dbReference type="ARBA" id="ARBA00047615"/>
    </source>
</evidence>
<protein>
    <recommendedName>
        <fullName evidence="10">Cytidylate kinase</fullName>
        <shortName evidence="10">CK</shortName>
        <ecNumber evidence="10">2.7.4.25</ecNumber>
    </recommendedName>
    <alternativeName>
        <fullName evidence="10">Cytidine monophosphate kinase</fullName>
        <shortName evidence="10">CMP kinase</shortName>
    </alternativeName>
</protein>
<dbReference type="GO" id="GO:0005524">
    <property type="term" value="F:ATP binding"/>
    <property type="evidence" value="ECO:0007669"/>
    <property type="project" value="UniProtKB-UniRule"/>
</dbReference>
<feature type="binding site" evidence="10">
    <location>
        <begin position="10"/>
        <end position="18"/>
    </location>
    <ligand>
        <name>ATP</name>
        <dbReference type="ChEBI" id="CHEBI:30616"/>
    </ligand>
</feature>
<comment type="subcellular location">
    <subcellularLocation>
        <location evidence="1 10">Cytoplasm</location>
    </subcellularLocation>
</comment>
<feature type="domain" description="Cytidylate kinase" evidence="11">
    <location>
        <begin position="6"/>
        <end position="219"/>
    </location>
</feature>
<evidence type="ECO:0000256" key="5">
    <source>
        <dbReference type="ARBA" id="ARBA00022741"/>
    </source>
</evidence>
<evidence type="ECO:0000256" key="10">
    <source>
        <dbReference type="HAMAP-Rule" id="MF_00238"/>
    </source>
</evidence>
<reference evidence="12 13" key="1">
    <citation type="submission" date="2019-06" db="EMBL/GenBank/DDBJ databases">
        <title>Whole genome sequence for Cellvibrionaceae sp. R142.</title>
        <authorList>
            <person name="Wang G."/>
        </authorList>
    </citation>
    <scope>NUCLEOTIDE SEQUENCE [LARGE SCALE GENOMIC DNA]</scope>
    <source>
        <strain evidence="12 13">R142</strain>
    </source>
</reference>
<evidence type="ECO:0000313" key="12">
    <source>
        <dbReference type="EMBL" id="TQV84215.1"/>
    </source>
</evidence>
<dbReference type="EMBL" id="VHSG01000006">
    <property type="protein sequence ID" value="TQV84215.1"/>
    <property type="molecule type" value="Genomic_DNA"/>
</dbReference>
<keyword evidence="5 10" id="KW-0547">Nucleotide-binding</keyword>
<keyword evidence="6 10" id="KW-0418">Kinase</keyword>
<keyword evidence="13" id="KW-1185">Reference proteome</keyword>
<dbReference type="HAMAP" id="MF_00238">
    <property type="entry name" value="Cytidyl_kinase_type1"/>
    <property type="match status" value="1"/>
</dbReference>
<dbReference type="FunFam" id="3.40.50.300:FF:000262">
    <property type="entry name" value="Cytidylate kinase"/>
    <property type="match status" value="1"/>
</dbReference>
<dbReference type="Proteomes" id="UP000319732">
    <property type="component" value="Unassembled WGS sequence"/>
</dbReference>
<dbReference type="Gene3D" id="3.40.50.300">
    <property type="entry name" value="P-loop containing nucleotide triphosphate hydrolases"/>
    <property type="match status" value="1"/>
</dbReference>
<comment type="catalytic activity">
    <reaction evidence="8 10">
        <text>dCMP + ATP = dCDP + ADP</text>
        <dbReference type="Rhea" id="RHEA:25094"/>
        <dbReference type="ChEBI" id="CHEBI:30616"/>
        <dbReference type="ChEBI" id="CHEBI:57566"/>
        <dbReference type="ChEBI" id="CHEBI:58593"/>
        <dbReference type="ChEBI" id="CHEBI:456216"/>
        <dbReference type="EC" id="2.7.4.25"/>
    </reaction>
</comment>
<dbReference type="GO" id="GO:0015949">
    <property type="term" value="P:nucleobase-containing small molecule interconversion"/>
    <property type="evidence" value="ECO:0007669"/>
    <property type="project" value="TreeGrafter"/>
</dbReference>
<evidence type="ECO:0000256" key="6">
    <source>
        <dbReference type="ARBA" id="ARBA00022777"/>
    </source>
</evidence>
<name>A0A545U414_9GAMM</name>
<dbReference type="AlphaFoldDB" id="A0A545U414"/>
<keyword evidence="3 10" id="KW-0963">Cytoplasm</keyword>
<dbReference type="GO" id="GO:0036431">
    <property type="term" value="F:dCMP kinase activity"/>
    <property type="evidence" value="ECO:0007669"/>
    <property type="project" value="InterPro"/>
</dbReference>
<keyword evidence="4 10" id="KW-0808">Transferase</keyword>
<accession>A0A545U414</accession>
<evidence type="ECO:0000259" key="11">
    <source>
        <dbReference type="Pfam" id="PF02224"/>
    </source>
</evidence>
<dbReference type="CDD" id="cd02020">
    <property type="entry name" value="CMPK"/>
    <property type="match status" value="1"/>
</dbReference>
<evidence type="ECO:0000313" key="13">
    <source>
        <dbReference type="Proteomes" id="UP000319732"/>
    </source>
</evidence>
<dbReference type="PANTHER" id="PTHR21299:SF2">
    <property type="entry name" value="CYTIDYLATE KINASE"/>
    <property type="match status" value="1"/>
</dbReference>
<dbReference type="Pfam" id="PF02224">
    <property type="entry name" value="Cytidylate_kin"/>
    <property type="match status" value="1"/>
</dbReference>